<dbReference type="PANTHER" id="PTHR16521:SF3">
    <property type="entry name" value="TYPE-1 ANGIOTENSIN II RECEPTOR-ASSOCIATED PROTEIN"/>
    <property type="match status" value="1"/>
</dbReference>
<keyword evidence="2 5" id="KW-0812">Transmembrane</keyword>
<reference evidence="6" key="2">
    <citation type="submission" date="2014-07" db="EMBL/GenBank/DDBJ databases">
        <authorList>
            <person name="Hull J."/>
        </authorList>
    </citation>
    <scope>NUCLEOTIDE SEQUENCE</scope>
</reference>
<dbReference type="AlphaFoldDB" id="A0A0A9ZEP7"/>
<feature type="transmembrane region" description="Helical" evidence="5">
    <location>
        <begin position="42"/>
        <end position="59"/>
    </location>
</feature>
<dbReference type="SMART" id="SM00805">
    <property type="entry name" value="AGTRAP"/>
    <property type="match status" value="1"/>
</dbReference>
<proteinExistence type="predicted"/>
<evidence type="ECO:0000256" key="1">
    <source>
        <dbReference type="ARBA" id="ARBA00004141"/>
    </source>
</evidence>
<gene>
    <name evidence="6" type="primary">Agtrap_0</name>
    <name evidence="7" type="synonym">Agtrap_1</name>
    <name evidence="7" type="ORF">CM83_56530</name>
    <name evidence="6" type="ORF">CM83_56532</name>
</gene>
<evidence type="ECO:0000256" key="3">
    <source>
        <dbReference type="ARBA" id="ARBA00022989"/>
    </source>
</evidence>
<dbReference type="Pfam" id="PF06396">
    <property type="entry name" value="AGTRAP"/>
    <property type="match status" value="1"/>
</dbReference>
<comment type="subcellular location">
    <subcellularLocation>
        <location evidence="1">Membrane</location>
        <topology evidence="1">Multi-pass membrane protein</topology>
    </subcellularLocation>
</comment>
<dbReference type="PANTHER" id="PTHR16521">
    <property type="entry name" value="TYPE-1 ANGIOTENSIN II RECEPTOR-ASSOCIATED PROTEIN"/>
    <property type="match status" value="1"/>
</dbReference>
<dbReference type="InterPro" id="IPR009436">
    <property type="entry name" value="AGTRAP"/>
</dbReference>
<name>A0A0A9ZEP7_LYGHE</name>
<evidence type="ECO:0000256" key="5">
    <source>
        <dbReference type="SAM" id="Phobius"/>
    </source>
</evidence>
<keyword evidence="4 5" id="KW-0472">Membrane</keyword>
<organism evidence="6">
    <name type="scientific">Lygus hesperus</name>
    <name type="common">Western plant bug</name>
    <dbReference type="NCBI Taxonomy" id="30085"/>
    <lineage>
        <taxon>Eukaryota</taxon>
        <taxon>Metazoa</taxon>
        <taxon>Ecdysozoa</taxon>
        <taxon>Arthropoda</taxon>
        <taxon>Hexapoda</taxon>
        <taxon>Insecta</taxon>
        <taxon>Pterygota</taxon>
        <taxon>Neoptera</taxon>
        <taxon>Paraneoptera</taxon>
        <taxon>Hemiptera</taxon>
        <taxon>Heteroptera</taxon>
        <taxon>Panheteroptera</taxon>
        <taxon>Cimicomorpha</taxon>
        <taxon>Miridae</taxon>
        <taxon>Mirini</taxon>
        <taxon>Lygus</taxon>
    </lineage>
</organism>
<dbReference type="EMBL" id="GBHO01001760">
    <property type="protein sequence ID" value="JAG41844.1"/>
    <property type="molecule type" value="Transcribed_RNA"/>
</dbReference>
<keyword evidence="6" id="KW-0675">Receptor</keyword>
<protein>
    <submittedName>
        <fullName evidence="6">Type-1 angiotensin II receptor-associated protein</fullName>
    </submittedName>
</protein>
<accession>A0A0A9ZEP7</accession>
<dbReference type="GO" id="GO:0005886">
    <property type="term" value="C:plasma membrane"/>
    <property type="evidence" value="ECO:0007669"/>
    <property type="project" value="TreeGrafter"/>
</dbReference>
<keyword evidence="3 5" id="KW-1133">Transmembrane helix</keyword>
<evidence type="ECO:0000313" key="7">
    <source>
        <dbReference type="EMBL" id="JAG41844.1"/>
    </source>
</evidence>
<evidence type="ECO:0000256" key="2">
    <source>
        <dbReference type="ARBA" id="ARBA00022692"/>
    </source>
</evidence>
<reference evidence="6" key="1">
    <citation type="journal article" date="2014" name="PLoS ONE">
        <title>Transcriptome-Based Identification of ABC Transporters in the Western Tarnished Plant Bug Lygus hesperus.</title>
        <authorList>
            <person name="Hull J.J."/>
            <person name="Chaney K."/>
            <person name="Geib S.M."/>
            <person name="Fabrick J.A."/>
            <person name="Brent C.S."/>
            <person name="Walsh D."/>
            <person name="Lavine L.C."/>
        </authorList>
    </citation>
    <scope>NUCLEOTIDE SEQUENCE</scope>
</reference>
<sequence length="146" mass="16323">MESGVDTWVRDSGIPFMNLRGMFFAHFILLVFSMFGKWPPDAYLFYNGLFMVLLVWGIINKDKAEHLELAMTIDGASVMLDILVIASFFPESTTGKFSAVMAIFNLILRFASFLVIRNEVNSRSGDGRLIGNSFGGTYQDIDSGDQ</sequence>
<dbReference type="EMBL" id="GBHO01001761">
    <property type="protein sequence ID" value="JAG41843.1"/>
    <property type="molecule type" value="Transcribed_RNA"/>
</dbReference>
<evidence type="ECO:0000256" key="4">
    <source>
        <dbReference type="ARBA" id="ARBA00023136"/>
    </source>
</evidence>
<evidence type="ECO:0000313" key="6">
    <source>
        <dbReference type="EMBL" id="JAG41843.1"/>
    </source>
</evidence>
<dbReference type="GO" id="GO:0038166">
    <property type="term" value="P:angiotensin-activated signaling pathway"/>
    <property type="evidence" value="ECO:0007669"/>
    <property type="project" value="InterPro"/>
</dbReference>
<feature type="transmembrane region" description="Helical" evidence="5">
    <location>
        <begin position="19"/>
        <end position="36"/>
    </location>
</feature>
<feature type="transmembrane region" description="Helical" evidence="5">
    <location>
        <begin position="95"/>
        <end position="116"/>
    </location>
</feature>